<dbReference type="Gene3D" id="3.40.50.12780">
    <property type="entry name" value="N-terminal domain of ligase-like"/>
    <property type="match status" value="1"/>
</dbReference>
<evidence type="ECO:0000256" key="6">
    <source>
        <dbReference type="ARBA" id="ARBA00032875"/>
    </source>
</evidence>
<dbReference type="EMBL" id="JAAKZY010000024">
    <property type="protein sequence ID" value="NGO08009.1"/>
    <property type="molecule type" value="Genomic_DNA"/>
</dbReference>
<keyword evidence="2 7" id="KW-0436">Ligase</keyword>
<evidence type="ECO:0000256" key="2">
    <source>
        <dbReference type="ARBA" id="ARBA00022598"/>
    </source>
</evidence>
<dbReference type="GO" id="GO:0016020">
    <property type="term" value="C:membrane"/>
    <property type="evidence" value="ECO:0007669"/>
    <property type="project" value="TreeGrafter"/>
</dbReference>
<comment type="similarity">
    <text evidence="1">Belongs to the ATP-dependent AMP-binding enzyme family.</text>
</comment>
<evidence type="ECO:0000256" key="4">
    <source>
        <dbReference type="ARBA" id="ARBA00023098"/>
    </source>
</evidence>
<dbReference type="InterPro" id="IPR045851">
    <property type="entry name" value="AMP-bd_C_sf"/>
</dbReference>
<evidence type="ECO:0000256" key="3">
    <source>
        <dbReference type="ARBA" id="ARBA00022832"/>
    </source>
</evidence>
<sequence>PLNPRPGTVGLPVPGTAVRIADDDEVLIKGGIVFNAYWNDPAATDAVLTDDWFATGDLGALDEDGYLTITGRKKDILITSGGKNVSPAVLEDRLRSRPPVGQCIVVGDKRPYVAALITLDREDVDHWLHVRAMPADTPMSELVRDPGMRADVQKAVDYANQAVSRAESIREFVLVEGEFTEENRLLTPSQKVKRHAVTRAYADAIEALYGRENSSS</sequence>
<proteinExistence type="inferred from homology"/>
<evidence type="ECO:0000256" key="5">
    <source>
        <dbReference type="ARBA" id="ARBA00024484"/>
    </source>
</evidence>
<gene>
    <name evidence="7" type="ORF">G5C60_10190</name>
</gene>
<evidence type="ECO:0000256" key="1">
    <source>
        <dbReference type="ARBA" id="ARBA00006432"/>
    </source>
</evidence>
<dbReference type="GO" id="GO:0004467">
    <property type="term" value="F:long-chain fatty acid-CoA ligase activity"/>
    <property type="evidence" value="ECO:0007669"/>
    <property type="project" value="UniProtKB-EC"/>
</dbReference>
<keyword evidence="8" id="KW-1185">Reference proteome</keyword>
<dbReference type="PANTHER" id="PTHR43272">
    <property type="entry name" value="LONG-CHAIN-FATTY-ACID--COA LIGASE"/>
    <property type="match status" value="1"/>
</dbReference>
<evidence type="ECO:0000313" key="7">
    <source>
        <dbReference type="EMBL" id="NGO08009.1"/>
    </source>
</evidence>
<dbReference type="InterPro" id="IPR042099">
    <property type="entry name" value="ANL_N_sf"/>
</dbReference>
<protein>
    <recommendedName>
        <fullName evidence="6">Acyl-CoA synthetase</fullName>
    </recommendedName>
</protein>
<evidence type="ECO:0000313" key="8">
    <source>
        <dbReference type="Proteomes" id="UP000472335"/>
    </source>
</evidence>
<comment type="catalytic activity">
    <reaction evidence="5">
        <text>a long-chain fatty acid + ATP + CoA = a long-chain fatty acyl-CoA + AMP + diphosphate</text>
        <dbReference type="Rhea" id="RHEA:15421"/>
        <dbReference type="ChEBI" id="CHEBI:30616"/>
        <dbReference type="ChEBI" id="CHEBI:33019"/>
        <dbReference type="ChEBI" id="CHEBI:57287"/>
        <dbReference type="ChEBI" id="CHEBI:57560"/>
        <dbReference type="ChEBI" id="CHEBI:83139"/>
        <dbReference type="ChEBI" id="CHEBI:456215"/>
        <dbReference type="EC" id="6.2.1.3"/>
    </reaction>
    <physiologicalReaction direction="left-to-right" evidence="5">
        <dbReference type="Rhea" id="RHEA:15422"/>
    </physiologicalReaction>
</comment>
<keyword evidence="4" id="KW-0443">Lipid metabolism</keyword>
<feature type="non-terminal residue" evidence="7">
    <location>
        <position position="1"/>
    </location>
</feature>
<dbReference type="Proteomes" id="UP000472335">
    <property type="component" value="Unassembled WGS sequence"/>
</dbReference>
<dbReference type="AlphaFoldDB" id="A0A6G4V1W6"/>
<dbReference type="Gene3D" id="3.30.300.30">
    <property type="match status" value="1"/>
</dbReference>
<name>A0A6G4V1W6_9ACTN</name>
<comment type="caution">
    <text evidence="7">The sequence shown here is derived from an EMBL/GenBank/DDBJ whole genome shotgun (WGS) entry which is preliminary data.</text>
</comment>
<organism evidence="7 8">
    <name type="scientific">Streptomyces scabichelini</name>
    <dbReference type="NCBI Taxonomy" id="2711217"/>
    <lineage>
        <taxon>Bacteria</taxon>
        <taxon>Bacillati</taxon>
        <taxon>Actinomycetota</taxon>
        <taxon>Actinomycetes</taxon>
        <taxon>Kitasatosporales</taxon>
        <taxon>Streptomycetaceae</taxon>
        <taxon>Streptomyces</taxon>
    </lineage>
</organism>
<reference evidence="7 8" key="1">
    <citation type="submission" date="2020-02" db="EMBL/GenBank/DDBJ databases">
        <title>Whole-genome analyses of novel actinobacteria.</title>
        <authorList>
            <person name="Sahin N."/>
            <person name="Gencbay T."/>
        </authorList>
    </citation>
    <scope>NUCLEOTIDE SEQUENCE [LARGE SCALE GENOMIC DNA]</scope>
    <source>
        <strain evidence="7 8">HC44</strain>
    </source>
</reference>
<dbReference type="SUPFAM" id="SSF56801">
    <property type="entry name" value="Acetyl-CoA synthetase-like"/>
    <property type="match status" value="1"/>
</dbReference>
<accession>A0A6G4V1W6</accession>
<keyword evidence="3" id="KW-0276">Fatty acid metabolism</keyword>
<dbReference type="PANTHER" id="PTHR43272:SF32">
    <property type="entry name" value="AMP-DEPENDENT SYNTHETASE_LIGASE DOMAIN-CONTAINING PROTEIN"/>
    <property type="match status" value="1"/>
</dbReference>
<dbReference type="Pfam" id="PF23562">
    <property type="entry name" value="AMP-binding_C_3"/>
    <property type="match status" value="1"/>
</dbReference>